<feature type="chain" id="PRO_5005142524" evidence="11">
    <location>
        <begin position="21"/>
        <end position="659"/>
    </location>
</feature>
<comment type="catalytic activity">
    <reaction evidence="2">
        <text>a nucleoside 2',3'-cyclic phosphate + H2O = a nucleoside 3'-phosphate + H(+)</text>
        <dbReference type="Rhea" id="RHEA:19621"/>
        <dbReference type="ChEBI" id="CHEBI:15377"/>
        <dbReference type="ChEBI" id="CHEBI:15378"/>
        <dbReference type="ChEBI" id="CHEBI:66949"/>
        <dbReference type="ChEBI" id="CHEBI:66954"/>
        <dbReference type="EC" id="3.1.4.16"/>
    </reaction>
</comment>
<dbReference type="GO" id="GO:0046872">
    <property type="term" value="F:metal ion binding"/>
    <property type="evidence" value="ECO:0007669"/>
    <property type="project" value="UniProtKB-KW"/>
</dbReference>
<dbReference type="InterPro" id="IPR041827">
    <property type="entry name" value="CpdB_N"/>
</dbReference>
<evidence type="ECO:0000313" key="14">
    <source>
        <dbReference type="EMBL" id="CAL18149.1"/>
    </source>
</evidence>
<dbReference type="SUPFAM" id="SSF55816">
    <property type="entry name" value="5'-nucleotidase (syn. UDP-sugar hydrolase), C-terminal domain"/>
    <property type="match status" value="1"/>
</dbReference>
<evidence type="ECO:0000256" key="7">
    <source>
        <dbReference type="ARBA" id="ARBA00022729"/>
    </source>
</evidence>
<dbReference type="GO" id="GO:0030288">
    <property type="term" value="C:outer membrane-bounded periplasmic space"/>
    <property type="evidence" value="ECO:0007669"/>
    <property type="project" value="TreeGrafter"/>
</dbReference>
<dbReference type="PANTHER" id="PTHR11575">
    <property type="entry name" value="5'-NUCLEOTIDASE-RELATED"/>
    <property type="match status" value="1"/>
</dbReference>
<evidence type="ECO:0000259" key="13">
    <source>
        <dbReference type="Pfam" id="PF02872"/>
    </source>
</evidence>
<evidence type="ECO:0000256" key="6">
    <source>
        <dbReference type="ARBA" id="ARBA00022723"/>
    </source>
</evidence>
<dbReference type="InterPro" id="IPR008334">
    <property type="entry name" value="5'-Nucleotdase_C"/>
</dbReference>
<keyword evidence="15" id="KW-1185">Reference proteome</keyword>
<dbReference type="EMBL" id="AM286690">
    <property type="protein sequence ID" value="CAL18149.1"/>
    <property type="molecule type" value="Genomic_DNA"/>
</dbReference>
<comment type="cofactor">
    <cofactor evidence="3">
        <name>a divalent metal cation</name>
        <dbReference type="ChEBI" id="CHEBI:60240"/>
    </cofactor>
</comment>
<evidence type="ECO:0000256" key="10">
    <source>
        <dbReference type="ARBA" id="ARBA00023268"/>
    </source>
</evidence>
<dbReference type="SUPFAM" id="SSF56300">
    <property type="entry name" value="Metallo-dependent phosphatases"/>
    <property type="match status" value="1"/>
</dbReference>
<keyword evidence="9 11" id="KW-0378">Hydrolase</keyword>
<dbReference type="RefSeq" id="WP_011589972.1">
    <property type="nucleotide sequence ID" value="NC_008260.1"/>
</dbReference>
<evidence type="ECO:0000256" key="1">
    <source>
        <dbReference type="ARBA" id="ARBA00000527"/>
    </source>
</evidence>
<dbReference type="Pfam" id="PF02872">
    <property type="entry name" value="5_nucleotid_C"/>
    <property type="match status" value="1"/>
</dbReference>
<keyword evidence="6" id="KW-0479">Metal-binding</keyword>
<evidence type="ECO:0000256" key="9">
    <source>
        <dbReference type="ARBA" id="ARBA00022801"/>
    </source>
</evidence>
<dbReference type="GO" id="GO:0009166">
    <property type="term" value="P:nucleotide catabolic process"/>
    <property type="evidence" value="ECO:0007669"/>
    <property type="project" value="InterPro"/>
</dbReference>
<dbReference type="GO" id="GO:0008254">
    <property type="term" value="F:3'-nucleotidase activity"/>
    <property type="evidence" value="ECO:0007669"/>
    <property type="project" value="UniProtKB-EC"/>
</dbReference>
<sequence>MSTSLRSLLVLSLASGALLSGCGGDDNNTPRVDLRLMETTDIHANVMDYNYYSDSVDNGHGLVRTAMLVKQAREEITYPGNSALVDNGDLIQGSPMGDWRQAQGLTSGEVHPVYKVMNEMAYDVGNYGNHEFNYGLDFLAESVNDAAFPYISANVFSADGSTPYFDQYTLITKTVYDRDGNPHKLTLGFIGFLPPQIMQWDKKNLEGKVSTKDIKAVAELLVPQMKAEGADIIVAIPHSGINTTAYSENAKAENSSWYLADVEGIDAIMFGHSHLTFPSIDFAKTANVDLEKGTIKGVPSVMPGYWGSHLGIIDLTLALNEDDESWAVVDSKVEARALNPESEADAALTALVKPDHDATLEYMDQVIGESTDDIFSFLAVVKDDPSIQIVSDAQKAYVEDAIVGTELDGLPVLSAAAPFKACDRKGVCAEESSFTVVPAGELKVKNIADLYLYNNRLMAVKVTGAELEQWLECSASQFFQITDTADRQELVDFTGFPTYNFDVIDGVTYQIDVTEPARYNGDCVKVSDGTRIVDLQFEGTAIDPDQTFLIASNDYRAHGGKFAGTGGDHVVIESPDENRQVVGNYIQANSPVTPTADNNWSFAPILGYTSNLEIVFRVPNTNRAKNFVADAVAGAGGSFLATLLDDSGNEAIYELNLQP</sequence>
<protein>
    <submittedName>
        <fullName evidence="14">2',3'-cyclic-nucleotide 2'-phosphodiesterase</fullName>
        <ecNumber evidence="14">3.1.4.16</ecNumber>
    </submittedName>
</protein>
<dbReference type="Pfam" id="PF00149">
    <property type="entry name" value="Metallophos"/>
    <property type="match status" value="1"/>
</dbReference>
<feature type="domain" description="Calcineurin-like phosphoesterase" evidence="12">
    <location>
        <begin position="35"/>
        <end position="274"/>
    </location>
</feature>
<accession>Q0VKZ9</accession>
<evidence type="ECO:0000256" key="3">
    <source>
        <dbReference type="ARBA" id="ARBA00001968"/>
    </source>
</evidence>
<dbReference type="HOGENOM" id="CLU_005854_4_1_6"/>
<dbReference type="PRINTS" id="PR01607">
    <property type="entry name" value="APYRASEFAMLY"/>
</dbReference>
<reference evidence="14 15" key="1">
    <citation type="journal article" date="2006" name="Nat. Biotechnol.">
        <title>Genome sequence of the ubiquitous hydrocarbon-degrading marine bacterium Alcanivorax borkumensis.</title>
        <authorList>
            <person name="Schneiker S."/>
            <person name="Martins dos Santos V.A.P."/>
            <person name="Bartels D."/>
            <person name="Bekel T."/>
            <person name="Brecht M."/>
            <person name="Buhrmester J."/>
            <person name="Chernikova T.N."/>
            <person name="Denaro R."/>
            <person name="Ferrer M."/>
            <person name="Gertler C."/>
            <person name="Goesmann A."/>
            <person name="Golyshina O.V."/>
            <person name="Kaminski F."/>
            <person name="Khachane A.N."/>
            <person name="Lang S."/>
            <person name="Linke B."/>
            <person name="McHardy A.C."/>
            <person name="Meyer F."/>
            <person name="Nechitaylo T."/>
            <person name="Puehler A."/>
            <person name="Regenhardt D."/>
            <person name="Rupp O."/>
            <person name="Sabirova J.S."/>
            <person name="Selbitschka W."/>
            <person name="Yakimov M.M."/>
            <person name="Timmis K.N."/>
            <person name="Vorhoelter F.-J."/>
            <person name="Weidner S."/>
            <person name="Kaiser O."/>
            <person name="Golyshin P.N."/>
        </authorList>
    </citation>
    <scope>NUCLEOTIDE SEQUENCE [LARGE SCALE GENOMIC DNA]</scope>
    <source>
        <strain evidence="15">ATCC 700651 / DSM 11573 / NCIMB 13689 / SK2</strain>
    </source>
</reference>
<dbReference type="EC" id="3.1.4.16" evidence="14"/>
<evidence type="ECO:0000259" key="12">
    <source>
        <dbReference type="Pfam" id="PF00149"/>
    </source>
</evidence>
<dbReference type="KEGG" id="abo:ABO_2701"/>
<evidence type="ECO:0000256" key="4">
    <source>
        <dbReference type="ARBA" id="ARBA00004196"/>
    </source>
</evidence>
<dbReference type="InterPro" id="IPR006146">
    <property type="entry name" value="5'-Nucleotdase_CS"/>
</dbReference>
<dbReference type="PROSITE" id="PS51257">
    <property type="entry name" value="PROKAR_LIPOPROTEIN"/>
    <property type="match status" value="1"/>
</dbReference>
<dbReference type="GO" id="GO:0000166">
    <property type="term" value="F:nucleotide binding"/>
    <property type="evidence" value="ECO:0007669"/>
    <property type="project" value="UniProtKB-KW"/>
</dbReference>
<dbReference type="InterPro" id="IPR004843">
    <property type="entry name" value="Calcineurin-like_PHP"/>
</dbReference>
<dbReference type="InterPro" id="IPR006179">
    <property type="entry name" value="5_nucleotidase/apyrase"/>
</dbReference>
<dbReference type="InterPro" id="IPR036907">
    <property type="entry name" value="5'-Nucleotdase_C_sf"/>
</dbReference>
<proteinExistence type="inferred from homology"/>
<keyword evidence="7 11" id="KW-0732">Signal</keyword>
<dbReference type="AlphaFoldDB" id="Q0VKZ9"/>
<evidence type="ECO:0000256" key="8">
    <source>
        <dbReference type="ARBA" id="ARBA00022741"/>
    </source>
</evidence>
<dbReference type="eggNOG" id="COG0737">
    <property type="taxonomic scope" value="Bacteria"/>
</dbReference>
<dbReference type="InterPro" id="IPR029052">
    <property type="entry name" value="Metallo-depent_PP-like"/>
</dbReference>
<evidence type="ECO:0000256" key="11">
    <source>
        <dbReference type="RuleBase" id="RU362119"/>
    </source>
</evidence>
<evidence type="ECO:0000256" key="2">
    <source>
        <dbReference type="ARBA" id="ARBA00001730"/>
    </source>
</evidence>
<dbReference type="OrthoDB" id="9803927at2"/>
<gene>
    <name evidence="14" type="primary">cpdB</name>
    <name evidence="14" type="synonym">ushA</name>
    <name evidence="14" type="ordered locus">ABO_2701</name>
</gene>
<comment type="catalytic activity">
    <reaction evidence="1">
        <text>a ribonucleoside 3'-phosphate + H2O = a ribonucleoside + phosphate</text>
        <dbReference type="Rhea" id="RHEA:10144"/>
        <dbReference type="ChEBI" id="CHEBI:13197"/>
        <dbReference type="ChEBI" id="CHEBI:15377"/>
        <dbReference type="ChEBI" id="CHEBI:18254"/>
        <dbReference type="ChEBI" id="CHEBI:43474"/>
        <dbReference type="EC" id="3.1.3.6"/>
    </reaction>
</comment>
<dbReference type="STRING" id="393595.ABO_2701"/>
<dbReference type="GO" id="GO:0008663">
    <property type="term" value="F:2',3'-cyclic-nucleotide 2'-phosphodiesterase activity"/>
    <property type="evidence" value="ECO:0007669"/>
    <property type="project" value="UniProtKB-EC"/>
</dbReference>
<dbReference type="Gene3D" id="3.90.780.10">
    <property type="entry name" value="5'-Nucleotidase, C-terminal domain"/>
    <property type="match status" value="1"/>
</dbReference>
<evidence type="ECO:0000313" key="15">
    <source>
        <dbReference type="Proteomes" id="UP000008871"/>
    </source>
</evidence>
<keyword evidence="8 11" id="KW-0547">Nucleotide-binding</keyword>
<keyword evidence="10" id="KW-0511">Multifunctional enzyme</keyword>
<feature type="signal peptide" evidence="11">
    <location>
        <begin position="1"/>
        <end position="20"/>
    </location>
</feature>
<dbReference type="CDD" id="cd07410">
    <property type="entry name" value="MPP_CpdB_N"/>
    <property type="match status" value="1"/>
</dbReference>
<comment type="subcellular location">
    <subcellularLocation>
        <location evidence="4">Cell envelope</location>
    </subcellularLocation>
</comment>
<name>Q0VKZ9_ALCBS</name>
<dbReference type="PROSITE" id="PS00785">
    <property type="entry name" value="5_NUCLEOTIDASE_1"/>
    <property type="match status" value="1"/>
</dbReference>
<dbReference type="PANTHER" id="PTHR11575:SF6">
    <property type="entry name" value="2',3'-CYCLIC-NUCLEOTIDE 2'-PHOSPHODIESTERASE_3'-NUCLEOTIDASE"/>
    <property type="match status" value="1"/>
</dbReference>
<comment type="similarity">
    <text evidence="5 11">Belongs to the 5'-nucleotidase family.</text>
</comment>
<dbReference type="Gene3D" id="3.60.21.10">
    <property type="match status" value="1"/>
</dbReference>
<feature type="domain" description="5'-Nucleotidase C-terminal" evidence="13">
    <location>
        <begin position="366"/>
        <end position="561"/>
    </location>
</feature>
<organism evidence="14 15">
    <name type="scientific">Alcanivorax borkumensis (strain ATCC 700651 / DSM 11573 / NCIMB 13689 / SK2)</name>
    <dbReference type="NCBI Taxonomy" id="393595"/>
    <lineage>
        <taxon>Bacteria</taxon>
        <taxon>Pseudomonadati</taxon>
        <taxon>Pseudomonadota</taxon>
        <taxon>Gammaproteobacteria</taxon>
        <taxon>Oceanospirillales</taxon>
        <taxon>Alcanivoracaceae</taxon>
        <taxon>Alcanivorax</taxon>
    </lineage>
</organism>
<dbReference type="NCBIfam" id="NF006938">
    <property type="entry name" value="PRK09420.1"/>
    <property type="match status" value="1"/>
</dbReference>
<dbReference type="Proteomes" id="UP000008871">
    <property type="component" value="Chromosome"/>
</dbReference>
<evidence type="ECO:0000256" key="5">
    <source>
        <dbReference type="ARBA" id="ARBA00006654"/>
    </source>
</evidence>